<evidence type="ECO:0000256" key="1">
    <source>
        <dbReference type="SAM" id="MobiDB-lite"/>
    </source>
</evidence>
<dbReference type="SUPFAM" id="SSF57756">
    <property type="entry name" value="Retrovirus zinc finger-like domains"/>
    <property type="match status" value="1"/>
</dbReference>
<reference evidence="2" key="1">
    <citation type="journal article" date="2021" name="Nat. Commun.">
        <title>Genomic analyses provide insights into spinach domestication and the genetic basis of agronomic traits.</title>
        <authorList>
            <person name="Cai X."/>
            <person name="Sun X."/>
            <person name="Xu C."/>
            <person name="Sun H."/>
            <person name="Wang X."/>
            <person name="Ge C."/>
            <person name="Zhang Z."/>
            <person name="Wang Q."/>
            <person name="Fei Z."/>
            <person name="Jiao C."/>
            <person name="Wang Q."/>
        </authorList>
    </citation>
    <scope>NUCLEOTIDE SEQUENCE [LARGE SCALE GENOMIC DNA]</scope>
    <source>
        <strain evidence="2">cv. Varoflay</strain>
    </source>
</reference>
<dbReference type="GO" id="GO:0008270">
    <property type="term" value="F:zinc ion binding"/>
    <property type="evidence" value="ECO:0007669"/>
    <property type="project" value="InterPro"/>
</dbReference>
<sequence length="266" mass="29091">MNKSEDQIEEIIEDVMQNYQAWHVGTRSYDCKSKGEDGKGSIYAIEQAGIIEKLSSRLEKLESTPSQPPSPSTIPPPSATLLTKGKSKVSSYNTMPLDTSFCENCHEYGHFPNMCPLAHNVSYVDYGPSYEGDVDVEYANAMNERPRYDGPPNQTFNRQAPRGPPMHGSYQGFGQGGEYDSQGRGNYRAQGYQGQAPYGQSHGLGNQTQYNQGSYNPNHQGGGGYNYPYGQYRGASSGGYPSNPGGQYGVSQFPPPGFNGPRTYGN</sequence>
<accession>A0A9R0JE55</accession>
<dbReference type="KEGG" id="soe:110803628"/>
<keyword evidence="2" id="KW-1185">Reference proteome</keyword>
<feature type="compositionally biased region" description="Polar residues" evidence="1">
    <location>
        <begin position="203"/>
        <end position="214"/>
    </location>
</feature>
<feature type="compositionally biased region" description="Pro residues" evidence="1">
    <location>
        <begin position="66"/>
        <end position="78"/>
    </location>
</feature>
<reference evidence="3" key="2">
    <citation type="submission" date="2025-08" db="UniProtKB">
        <authorList>
            <consortium name="RefSeq"/>
        </authorList>
    </citation>
    <scope>IDENTIFICATION</scope>
    <source>
        <tissue evidence="3">Leaf</tissue>
    </source>
</reference>
<dbReference type="GO" id="GO:0003676">
    <property type="term" value="F:nucleic acid binding"/>
    <property type="evidence" value="ECO:0007669"/>
    <property type="project" value="InterPro"/>
</dbReference>
<organism evidence="2 3">
    <name type="scientific">Spinacia oleracea</name>
    <name type="common">Spinach</name>
    <dbReference type="NCBI Taxonomy" id="3562"/>
    <lineage>
        <taxon>Eukaryota</taxon>
        <taxon>Viridiplantae</taxon>
        <taxon>Streptophyta</taxon>
        <taxon>Embryophyta</taxon>
        <taxon>Tracheophyta</taxon>
        <taxon>Spermatophyta</taxon>
        <taxon>Magnoliopsida</taxon>
        <taxon>eudicotyledons</taxon>
        <taxon>Gunneridae</taxon>
        <taxon>Pentapetalae</taxon>
        <taxon>Caryophyllales</taxon>
        <taxon>Chenopodiaceae</taxon>
        <taxon>Chenopodioideae</taxon>
        <taxon>Anserineae</taxon>
        <taxon>Spinacia</taxon>
    </lineage>
</organism>
<dbReference type="Proteomes" id="UP000813463">
    <property type="component" value="Chromosome 3"/>
</dbReference>
<dbReference type="RefSeq" id="XP_021864845.2">
    <property type="nucleotide sequence ID" value="XM_022009153.2"/>
</dbReference>
<name>A0A9R0JE55_SPIOL</name>
<evidence type="ECO:0000313" key="2">
    <source>
        <dbReference type="Proteomes" id="UP000813463"/>
    </source>
</evidence>
<proteinExistence type="predicted"/>
<gene>
    <name evidence="3" type="primary">LOC110803628</name>
</gene>
<protein>
    <recommendedName>
        <fullName evidence="4">Zinc knuckle CX2CX3GHX4C domain-containing protein</fullName>
    </recommendedName>
</protein>
<dbReference type="GeneID" id="110803628"/>
<evidence type="ECO:0000313" key="3">
    <source>
        <dbReference type="RefSeq" id="XP_021864845.2"/>
    </source>
</evidence>
<dbReference type="AlphaFoldDB" id="A0A9R0JE55"/>
<evidence type="ECO:0008006" key="4">
    <source>
        <dbReference type="Google" id="ProtNLM"/>
    </source>
</evidence>
<feature type="region of interest" description="Disordered" evidence="1">
    <location>
        <begin position="143"/>
        <end position="266"/>
    </location>
</feature>
<dbReference type="InterPro" id="IPR036875">
    <property type="entry name" value="Znf_CCHC_sf"/>
</dbReference>
<feature type="region of interest" description="Disordered" evidence="1">
    <location>
        <begin position="59"/>
        <end position="87"/>
    </location>
</feature>
<feature type="compositionally biased region" description="Low complexity" evidence="1">
    <location>
        <begin position="189"/>
        <end position="200"/>
    </location>
</feature>